<evidence type="ECO:0000313" key="1">
    <source>
        <dbReference type="EMBL" id="ABC27158.1"/>
    </source>
</evidence>
<protein>
    <submittedName>
        <fullName evidence="1">Uncharacterized protein</fullName>
    </submittedName>
</protein>
<sequence>MNNKALFLKIAAEINAINVCDLASASSNKALLQEKLALMKSVMSEEGVRFWDDFLYECEEATEDLELEEDFEGWDRQRLSRYIAAAIHESGVFNLLGFPQNQTASLLNLQDMAETEIVEIYEHIEKVQWRIMELCVAERMTA</sequence>
<dbReference type="AlphaFoldDB" id="Q2SQB6"/>
<gene>
    <name evidence="1" type="ordered locus">HCH_00243</name>
</gene>
<dbReference type="HOGENOM" id="CLU_1813080_0_0_6"/>
<accession>Q2SQB6</accession>
<dbReference type="KEGG" id="hch:HCH_00243"/>
<dbReference type="Proteomes" id="UP000000238">
    <property type="component" value="Chromosome"/>
</dbReference>
<name>Q2SQB6_HAHCH</name>
<reference evidence="1 2" key="1">
    <citation type="journal article" date="2005" name="Nucleic Acids Res.">
        <title>Genomic blueprint of Hahella chejuensis, a marine microbe producing an algicidal agent.</title>
        <authorList>
            <person name="Jeong H."/>
            <person name="Yim J.H."/>
            <person name="Lee C."/>
            <person name="Choi S.-H."/>
            <person name="Park Y.K."/>
            <person name="Yoon S.H."/>
            <person name="Hur C.-G."/>
            <person name="Kang H.-Y."/>
            <person name="Kim D."/>
            <person name="Lee H.H."/>
            <person name="Park K.H."/>
            <person name="Park S.-H."/>
            <person name="Park H.-S."/>
            <person name="Lee H.K."/>
            <person name="Oh T.K."/>
            <person name="Kim J.F."/>
        </authorList>
    </citation>
    <scope>NUCLEOTIDE SEQUENCE [LARGE SCALE GENOMIC DNA]</scope>
    <source>
        <strain evidence="1 2">KCTC 2396</strain>
    </source>
</reference>
<keyword evidence="2" id="KW-1185">Reference proteome</keyword>
<dbReference type="RefSeq" id="WP_011394235.1">
    <property type="nucleotide sequence ID" value="NC_007645.1"/>
</dbReference>
<proteinExistence type="predicted"/>
<evidence type="ECO:0000313" key="2">
    <source>
        <dbReference type="Proteomes" id="UP000000238"/>
    </source>
</evidence>
<dbReference type="EMBL" id="CP000155">
    <property type="protein sequence ID" value="ABC27158.1"/>
    <property type="molecule type" value="Genomic_DNA"/>
</dbReference>
<dbReference type="OrthoDB" id="9922833at2"/>
<organism evidence="1 2">
    <name type="scientific">Hahella chejuensis (strain KCTC 2396)</name>
    <dbReference type="NCBI Taxonomy" id="349521"/>
    <lineage>
        <taxon>Bacteria</taxon>
        <taxon>Pseudomonadati</taxon>
        <taxon>Pseudomonadota</taxon>
        <taxon>Gammaproteobacteria</taxon>
        <taxon>Oceanospirillales</taxon>
        <taxon>Hahellaceae</taxon>
        <taxon>Hahella</taxon>
    </lineage>
</organism>